<reference evidence="1" key="2">
    <citation type="submission" date="2012-12" db="EMBL/GenBank/DDBJ databases">
        <authorList>
            <person name="Gao Y.W."/>
            <person name="Fan S.T."/>
            <person name="Sun H.T."/>
            <person name="Wang Z."/>
            <person name="Gao X.L."/>
            <person name="Li Y.G."/>
            <person name="Wang T.C."/>
            <person name="Zhang K."/>
            <person name="Xu W.W."/>
            <person name="Yu Z.J."/>
            <person name="Xia X.Z."/>
        </authorList>
    </citation>
    <scope>NUCLEOTIDE SEQUENCE</scope>
    <source>
        <strain evidence="1">FR3</strain>
    </source>
</reference>
<dbReference type="InterPro" id="IPR038355">
    <property type="entry name" value="TNFAIP8_sf"/>
</dbReference>
<gene>
    <name evidence="1 2" type="ORF">Bm12807</name>
    <name evidence="1" type="ORF">BM_Bm12807</name>
</gene>
<sequence>MKHYETGDGGLGQSSLQHQQFSSATIAIRAQKKILSKIISRNNAKLFVDDATIRLFDYLYQILKTAYNKIIAEKVVKNIIKLIVKLGVILRNEQFTAEQQNQLSKIQRQMRQLCLTVISFGKVAFSYDYTYLNALLKETYRRLLPLVEQILSGKSKQRLDMIFEHLCKNSVLDSLFRADGQHWKLLPKVITDLEVLIDRKELDLNYFSQNYRFVLLVRNDP</sequence>
<name>A0A0I9NA86_BRUMA</name>
<protein>
    <submittedName>
        <fullName evidence="1">Bm12807</fullName>
    </submittedName>
</protein>
<dbReference type="PANTHER" id="PTHR12757">
    <property type="entry name" value="TUMOR NECROSIS FACTOR INDUCED PROTEIN"/>
    <property type="match status" value="1"/>
</dbReference>
<organism evidence="1">
    <name type="scientific">Brugia malayi</name>
    <name type="common">Filarial nematode worm</name>
    <dbReference type="NCBI Taxonomy" id="6279"/>
    <lineage>
        <taxon>Eukaryota</taxon>
        <taxon>Metazoa</taxon>
        <taxon>Ecdysozoa</taxon>
        <taxon>Nematoda</taxon>
        <taxon>Chromadorea</taxon>
        <taxon>Rhabditida</taxon>
        <taxon>Spirurina</taxon>
        <taxon>Spiruromorpha</taxon>
        <taxon>Filarioidea</taxon>
        <taxon>Onchocercidae</taxon>
        <taxon>Brugia</taxon>
    </lineage>
</organism>
<accession>A0A0I9NA86</accession>
<dbReference type="InterPro" id="IPR008477">
    <property type="entry name" value="TNFAIP8-like"/>
</dbReference>
<dbReference type="Gene3D" id="1.20.1440.160">
    <property type="entry name" value="Tumor necrosis factor alpha-induced protein 8-like"/>
    <property type="match status" value="1"/>
</dbReference>
<dbReference type="GO" id="GO:0005737">
    <property type="term" value="C:cytoplasm"/>
    <property type="evidence" value="ECO:0007669"/>
    <property type="project" value="TreeGrafter"/>
</dbReference>
<dbReference type="OMA" id="QDRCDQV"/>
<evidence type="ECO:0000313" key="1">
    <source>
        <dbReference type="EMBL" id="CTP82050.1"/>
    </source>
</evidence>
<dbReference type="EMBL" id="LN857024">
    <property type="protein sequence ID" value="CTP82050.1"/>
    <property type="molecule type" value="Genomic_DNA"/>
</dbReference>
<dbReference type="AlphaFoldDB" id="A0A0I9NA86"/>
<proteinExistence type="predicted"/>
<dbReference type="WormBase" id="Bm12807">
    <property type="protein sequence ID" value="BM00399"/>
    <property type="gene ID" value="WBGene00233068"/>
</dbReference>
<dbReference type="GO" id="GO:0042981">
    <property type="term" value="P:regulation of apoptotic process"/>
    <property type="evidence" value="ECO:0007669"/>
    <property type="project" value="InterPro"/>
</dbReference>
<dbReference type="Pfam" id="PF05527">
    <property type="entry name" value="TNFAIP8"/>
    <property type="match status" value="1"/>
</dbReference>
<evidence type="ECO:0000313" key="2">
    <source>
        <dbReference type="WormBase" id="Bm12807"/>
    </source>
</evidence>
<dbReference type="PANTHER" id="PTHR12757:SF1">
    <property type="entry name" value="PROTEIN SALIVARY GLANDS MARRED"/>
    <property type="match status" value="1"/>
</dbReference>
<dbReference type="FunFam" id="1.20.1440.160:FF:000001">
    <property type="entry name" value="Tumor necrosis factor alpha-induced protein 8-like 1"/>
    <property type="match status" value="1"/>
</dbReference>
<reference evidence="1" key="1">
    <citation type="journal article" date="2007" name="Science">
        <title>Draft genome of the filarial nematode parasite Brugia malayi.</title>
        <authorList>
            <person name="Ghedin E."/>
            <person name="Wang S."/>
            <person name="Spiro D."/>
            <person name="Caler E."/>
            <person name="Zhao Q."/>
            <person name="Crabtree J."/>
            <person name="Allen J.E."/>
            <person name="Delcher A.L."/>
            <person name="Guiliano D.B."/>
            <person name="Miranda-Saavedra D."/>
            <person name="Angiuoli S.V."/>
            <person name="Creasy T."/>
            <person name="Amedeo P."/>
            <person name="Haas B."/>
            <person name="El-Sayed N.M."/>
            <person name="Wortman J.R."/>
            <person name="Feldblyum T."/>
            <person name="Tallon L."/>
            <person name="Schatz M."/>
            <person name="Shumway M."/>
            <person name="Koo H."/>
            <person name="Salzberg S.L."/>
            <person name="Schobel S."/>
            <person name="Pertea M."/>
            <person name="Pop M."/>
            <person name="White O."/>
            <person name="Barton G.J."/>
            <person name="Carlow C.K."/>
            <person name="Crawford M.J."/>
            <person name="Daub J."/>
            <person name="Dimmic M.W."/>
            <person name="Estes C.F."/>
            <person name="Foster J.M."/>
            <person name="Ganatra M."/>
            <person name="Gregory W.F."/>
            <person name="Johnson N.M."/>
            <person name="Jin J."/>
            <person name="Komuniecki R."/>
            <person name="Korf I."/>
            <person name="Kumar S."/>
            <person name="Laney S."/>
            <person name="Li B.W."/>
            <person name="Li W."/>
            <person name="Lindblom T.H."/>
            <person name="Lustigman S."/>
            <person name="Ma D."/>
            <person name="Maina C.V."/>
            <person name="Martin D.M."/>
            <person name="McCarter J.P."/>
            <person name="McReynolds L."/>
            <person name="Mitreva M."/>
            <person name="Nutman T.B."/>
            <person name="Parkinson J."/>
            <person name="Peregrin-Alvarez J.M."/>
            <person name="Poole C."/>
            <person name="Ren Q."/>
            <person name="Saunders L."/>
            <person name="Sluder A.E."/>
            <person name="Smith K."/>
            <person name="Stanke M."/>
            <person name="Unnasch T.R."/>
            <person name="Ware J."/>
            <person name="Wei A.D."/>
            <person name="Weil G."/>
            <person name="Williams D.J."/>
            <person name="Zhang Y."/>
            <person name="Williams S.A."/>
            <person name="Fraser-Liggett C."/>
            <person name="Slatko B."/>
            <person name="Blaxter M.L."/>
            <person name="Scott A.L."/>
        </authorList>
    </citation>
    <scope>NUCLEOTIDE SEQUENCE</scope>
    <source>
        <strain evidence="1">FR3</strain>
    </source>
</reference>